<dbReference type="GO" id="GO:0017108">
    <property type="term" value="F:5'-flap endonuclease activity"/>
    <property type="evidence" value="ECO:0007669"/>
    <property type="project" value="InterPro"/>
</dbReference>
<dbReference type="PANTHER" id="PTHR42646">
    <property type="entry name" value="FLAP ENDONUCLEASE XNI"/>
    <property type="match status" value="1"/>
</dbReference>
<dbReference type="Gene3D" id="1.10.150.20">
    <property type="entry name" value="5' to 3' exonuclease, C-terminal subdomain"/>
    <property type="match status" value="1"/>
</dbReference>
<gene>
    <name evidence="5" type="ORF">UFOVP218_131</name>
</gene>
<evidence type="ECO:0000256" key="2">
    <source>
        <dbReference type="ARBA" id="ARBA00022801"/>
    </source>
</evidence>
<keyword evidence="1" id="KW-0540">Nuclease</keyword>
<dbReference type="InterPro" id="IPR002421">
    <property type="entry name" value="5-3_exonuclease"/>
</dbReference>
<name>A0A6J7WRM9_9CAUD</name>
<reference evidence="5" key="1">
    <citation type="submission" date="2020-05" db="EMBL/GenBank/DDBJ databases">
        <authorList>
            <person name="Chiriac C."/>
            <person name="Salcher M."/>
            <person name="Ghai R."/>
            <person name="Kavagutti S V."/>
        </authorList>
    </citation>
    <scope>NUCLEOTIDE SEQUENCE</scope>
</reference>
<organism evidence="5">
    <name type="scientific">uncultured Caudovirales phage</name>
    <dbReference type="NCBI Taxonomy" id="2100421"/>
    <lineage>
        <taxon>Viruses</taxon>
        <taxon>Duplodnaviria</taxon>
        <taxon>Heunggongvirae</taxon>
        <taxon>Uroviricota</taxon>
        <taxon>Caudoviricetes</taxon>
        <taxon>Peduoviridae</taxon>
        <taxon>Maltschvirus</taxon>
        <taxon>Maltschvirus maltsch</taxon>
    </lineage>
</organism>
<dbReference type="GO" id="GO:0008409">
    <property type="term" value="F:5'-3' exonuclease activity"/>
    <property type="evidence" value="ECO:0007669"/>
    <property type="project" value="InterPro"/>
</dbReference>
<accession>A0A6J7WRM9</accession>
<protein>
    <submittedName>
        <fullName evidence="5">Exo 5'-3' exonuclease (Including N-terminal domain of PolI)</fullName>
    </submittedName>
</protein>
<dbReference type="SMART" id="SM00279">
    <property type="entry name" value="HhH2"/>
    <property type="match status" value="1"/>
</dbReference>
<sequence>MSKTFEKLTEQQNTLLIVDSLNLAFRYKHTGATDFAEDYLRTVKSLQKSYKASHVIIAGDQGSSSYRKAIYPEYKQNRKDKFAEQTDAEKAAFELFFEDFTKTLEHIQENTEFPVIKFQGVEADDIAAYIVSKKSKLPIDDIWLVSSDKDWDLLVQPGVSRFSYVTRKETTIENWRTHYDFEQEDYISIKCLTGDSGDNVFGVPGIGPKRAIGLVNEYGSTYDIIASIPLSGRYKYIEALNQCKDQLALNYKLMDLVTFCDEAIGVQNCEQIDNLLELYLK</sequence>
<dbReference type="PANTHER" id="PTHR42646:SF2">
    <property type="entry name" value="5'-3' EXONUCLEASE FAMILY PROTEIN"/>
    <property type="match status" value="1"/>
</dbReference>
<dbReference type="InterPro" id="IPR008918">
    <property type="entry name" value="HhH2"/>
</dbReference>
<dbReference type="GO" id="GO:0003677">
    <property type="term" value="F:DNA binding"/>
    <property type="evidence" value="ECO:0007669"/>
    <property type="project" value="UniProtKB-KW"/>
</dbReference>
<dbReference type="Gene3D" id="3.40.50.1010">
    <property type="entry name" value="5'-nuclease"/>
    <property type="match status" value="1"/>
</dbReference>
<dbReference type="CDD" id="cd09899">
    <property type="entry name" value="H3TH_T4-like"/>
    <property type="match status" value="1"/>
</dbReference>
<dbReference type="GO" id="GO:0033567">
    <property type="term" value="P:DNA replication, Okazaki fragment processing"/>
    <property type="evidence" value="ECO:0007669"/>
    <property type="project" value="InterPro"/>
</dbReference>
<keyword evidence="3" id="KW-0238">DNA-binding</keyword>
<dbReference type="InterPro" id="IPR036279">
    <property type="entry name" value="5-3_exonuclease_C_sf"/>
</dbReference>
<dbReference type="CDD" id="cd09860">
    <property type="entry name" value="PIN_T4-like"/>
    <property type="match status" value="1"/>
</dbReference>
<dbReference type="InterPro" id="IPR020045">
    <property type="entry name" value="DNA_polI_H3TH"/>
</dbReference>
<keyword evidence="2" id="KW-0378">Hydrolase</keyword>
<dbReference type="InterPro" id="IPR038969">
    <property type="entry name" value="FEN"/>
</dbReference>
<dbReference type="SUPFAM" id="SSF88723">
    <property type="entry name" value="PIN domain-like"/>
    <property type="match status" value="1"/>
</dbReference>
<evidence type="ECO:0000256" key="3">
    <source>
        <dbReference type="ARBA" id="ARBA00023125"/>
    </source>
</evidence>
<evidence type="ECO:0000313" key="5">
    <source>
        <dbReference type="EMBL" id="CAB5218764.1"/>
    </source>
</evidence>
<dbReference type="InterPro" id="IPR020046">
    <property type="entry name" value="5-3_exonucl_a-hlix_arch_N"/>
</dbReference>
<proteinExistence type="predicted"/>
<dbReference type="EMBL" id="LR798261">
    <property type="protein sequence ID" value="CAB5218764.1"/>
    <property type="molecule type" value="Genomic_DNA"/>
</dbReference>
<evidence type="ECO:0000256" key="1">
    <source>
        <dbReference type="ARBA" id="ARBA00022722"/>
    </source>
</evidence>
<keyword evidence="5" id="KW-0269">Exonuclease</keyword>
<dbReference type="SUPFAM" id="SSF47807">
    <property type="entry name" value="5' to 3' exonuclease, C-terminal subdomain"/>
    <property type="match status" value="1"/>
</dbReference>
<dbReference type="InterPro" id="IPR029060">
    <property type="entry name" value="PIN-like_dom_sf"/>
</dbReference>
<feature type="domain" description="5'-3' exonuclease" evidence="4">
    <location>
        <begin position="12"/>
        <end position="272"/>
    </location>
</feature>
<dbReference type="Pfam" id="PF01367">
    <property type="entry name" value="5_3_exonuc"/>
    <property type="match status" value="1"/>
</dbReference>
<evidence type="ECO:0000259" key="4">
    <source>
        <dbReference type="SMART" id="SM00475"/>
    </source>
</evidence>
<dbReference type="Pfam" id="PF02739">
    <property type="entry name" value="5_3_exonuc_N"/>
    <property type="match status" value="1"/>
</dbReference>
<dbReference type="SMART" id="SM00475">
    <property type="entry name" value="53EXOc"/>
    <property type="match status" value="1"/>
</dbReference>